<evidence type="ECO:0000256" key="4">
    <source>
        <dbReference type="ARBA" id="ARBA00023136"/>
    </source>
</evidence>
<dbReference type="Pfam" id="PF01284">
    <property type="entry name" value="MARVEL"/>
    <property type="match status" value="1"/>
</dbReference>
<dbReference type="GO" id="GO:0042552">
    <property type="term" value="P:myelination"/>
    <property type="evidence" value="ECO:0007669"/>
    <property type="project" value="TreeGrafter"/>
</dbReference>
<dbReference type="InterPro" id="IPR008253">
    <property type="entry name" value="Marvel"/>
</dbReference>
<feature type="transmembrane region" description="Helical" evidence="6">
    <location>
        <begin position="41"/>
        <end position="59"/>
    </location>
</feature>
<dbReference type="PANTHER" id="PTHR22776">
    <property type="entry name" value="MARVEL-CONTAINING POTENTIAL LIPID RAFT-ASSOCIATED PROTEIN"/>
    <property type="match status" value="1"/>
</dbReference>
<dbReference type="OrthoDB" id="6481667at2759"/>
<proteinExistence type="predicted"/>
<evidence type="ECO:0000259" key="7">
    <source>
        <dbReference type="PROSITE" id="PS51225"/>
    </source>
</evidence>
<gene>
    <name evidence="9" type="primary">LOC115825707</name>
</gene>
<evidence type="ECO:0000256" key="5">
    <source>
        <dbReference type="PROSITE-ProRule" id="PRU00581"/>
    </source>
</evidence>
<evidence type="ECO:0000313" key="9">
    <source>
        <dbReference type="RefSeq" id="XP_030645358.1"/>
    </source>
</evidence>
<keyword evidence="8" id="KW-1185">Reference proteome</keyword>
<keyword evidence="3 6" id="KW-1133">Transmembrane helix</keyword>
<evidence type="ECO:0000313" key="8">
    <source>
        <dbReference type="Proteomes" id="UP000504632"/>
    </source>
</evidence>
<name>A0A6J2WM48_CHACN</name>
<keyword evidence="2 5" id="KW-0812">Transmembrane</keyword>
<evidence type="ECO:0000256" key="3">
    <source>
        <dbReference type="ARBA" id="ARBA00022989"/>
    </source>
</evidence>
<comment type="subcellular location">
    <subcellularLocation>
        <location evidence="1">Membrane</location>
        <topology evidence="1">Multi-pass membrane protein</topology>
    </subcellularLocation>
</comment>
<organism evidence="8 9">
    <name type="scientific">Chanos chanos</name>
    <name type="common">Milkfish</name>
    <name type="synonym">Mugil chanos</name>
    <dbReference type="NCBI Taxonomy" id="29144"/>
    <lineage>
        <taxon>Eukaryota</taxon>
        <taxon>Metazoa</taxon>
        <taxon>Chordata</taxon>
        <taxon>Craniata</taxon>
        <taxon>Vertebrata</taxon>
        <taxon>Euteleostomi</taxon>
        <taxon>Actinopterygii</taxon>
        <taxon>Neopterygii</taxon>
        <taxon>Teleostei</taxon>
        <taxon>Ostariophysi</taxon>
        <taxon>Gonorynchiformes</taxon>
        <taxon>Chanidae</taxon>
        <taxon>Chanos</taxon>
    </lineage>
</organism>
<dbReference type="InterPro" id="IPR013295">
    <property type="entry name" value="MAL"/>
</dbReference>
<protein>
    <submittedName>
        <fullName evidence="9">CKLF-like MARVEL transmembrane domain-containing protein 8</fullName>
    </submittedName>
</protein>
<dbReference type="InterPro" id="IPR050578">
    <property type="entry name" value="MARVEL-CKLF_proteins"/>
</dbReference>
<keyword evidence="4 5" id="KW-0472">Membrane</keyword>
<dbReference type="AlphaFoldDB" id="A0A6J2WM48"/>
<reference evidence="9" key="1">
    <citation type="submission" date="2025-08" db="UniProtKB">
        <authorList>
            <consortium name="RefSeq"/>
        </authorList>
    </citation>
    <scope>IDENTIFICATION</scope>
</reference>
<feature type="transmembrane region" description="Helical" evidence="6">
    <location>
        <begin position="104"/>
        <end position="125"/>
    </location>
</feature>
<dbReference type="InParanoid" id="A0A6J2WM48"/>
<dbReference type="PRINTS" id="PR01884">
    <property type="entry name" value="MALPROTEIN"/>
</dbReference>
<dbReference type="GO" id="GO:0016020">
    <property type="term" value="C:membrane"/>
    <property type="evidence" value="ECO:0007669"/>
    <property type="project" value="UniProtKB-SubCell"/>
</dbReference>
<sequence length="175" mass="19420">METRQSSGTVVTTSSTSPYVEFENFSPTSGSYHRQFVRSPSGVLIFSEVVLGLLVWTLIAGTEYFRVSPFGWVMFVAVFYWVLTLFLLILLLSMAHTRIPHVPWTGVVLVFNCSAALLYLVAAIVEATVVGRGSRGHHNYNSWAASTFFAFLVTLCYAGSAFLSLRSWQSRQDGS</sequence>
<dbReference type="PANTHER" id="PTHR22776:SF10">
    <property type="entry name" value="CKLF-LIKE MARVEL TRANSMEMBRANE DOMAIN-CONTAINING PROTEIN 8"/>
    <property type="match status" value="1"/>
</dbReference>
<dbReference type="GeneID" id="115825707"/>
<dbReference type="PROSITE" id="PS51225">
    <property type="entry name" value="MARVEL"/>
    <property type="match status" value="1"/>
</dbReference>
<evidence type="ECO:0000256" key="1">
    <source>
        <dbReference type="ARBA" id="ARBA00004141"/>
    </source>
</evidence>
<evidence type="ECO:0000256" key="6">
    <source>
        <dbReference type="SAM" id="Phobius"/>
    </source>
</evidence>
<dbReference type="Proteomes" id="UP000504632">
    <property type="component" value="Chromosome 12"/>
</dbReference>
<feature type="transmembrane region" description="Helical" evidence="6">
    <location>
        <begin position="71"/>
        <end position="92"/>
    </location>
</feature>
<feature type="transmembrane region" description="Helical" evidence="6">
    <location>
        <begin position="145"/>
        <end position="165"/>
    </location>
</feature>
<accession>A0A6J2WM48</accession>
<feature type="domain" description="MARVEL" evidence="7">
    <location>
        <begin position="36"/>
        <end position="169"/>
    </location>
</feature>
<dbReference type="GO" id="GO:0019911">
    <property type="term" value="F:structural constituent of myelin sheath"/>
    <property type="evidence" value="ECO:0007669"/>
    <property type="project" value="TreeGrafter"/>
</dbReference>
<evidence type="ECO:0000256" key="2">
    <source>
        <dbReference type="ARBA" id="ARBA00022692"/>
    </source>
</evidence>
<dbReference type="RefSeq" id="XP_030645358.1">
    <property type="nucleotide sequence ID" value="XM_030789498.1"/>
</dbReference>